<dbReference type="InterPro" id="IPR000620">
    <property type="entry name" value="EamA_dom"/>
</dbReference>
<protein>
    <recommendedName>
        <fullName evidence="7">EamA domain-containing protein</fullName>
    </recommendedName>
</protein>
<feature type="transmembrane region" description="Helical" evidence="6">
    <location>
        <begin position="9"/>
        <end position="27"/>
    </location>
</feature>
<keyword evidence="9" id="KW-1185">Reference proteome</keyword>
<evidence type="ECO:0000259" key="7">
    <source>
        <dbReference type="Pfam" id="PF00892"/>
    </source>
</evidence>
<evidence type="ECO:0000256" key="3">
    <source>
        <dbReference type="ARBA" id="ARBA00022692"/>
    </source>
</evidence>
<feature type="transmembrane region" description="Helical" evidence="6">
    <location>
        <begin position="244"/>
        <end position="263"/>
    </location>
</feature>
<keyword evidence="4 6" id="KW-1133">Transmembrane helix</keyword>
<sequence length="304" mass="33276">MKTSKEKGLGLIVLAITSMMWGISYIFTKVAVESLPPMFLAVLRFSLAVAVLFPIVGRRRGSFGRVRHRFAALAGLLGITTYFLFENYGLTLTNASDASLIVSTAPILTIILYDVLRRRFDYFEYIGGGIAFVGLGLIIYSGSFSNGSSVAGNLLSFGAALSWAGYTYFYERIRNSSIWTTMEIMLWGLVFSLPLALVEVFLLGKPVSFSTGAVAGVIYLGLFASALGYILWNMGINLWGGKAATLWVYTIPIFTVVADVLFLKNVPSWLFFFGSALVGIGMVTVITREFRSILSENGEKSANR</sequence>
<feature type="transmembrane region" description="Helical" evidence="6">
    <location>
        <begin position="209"/>
        <end position="232"/>
    </location>
</feature>
<feature type="transmembrane region" description="Helical" evidence="6">
    <location>
        <begin position="123"/>
        <end position="144"/>
    </location>
</feature>
<accession>A0A7Z7PP24</accession>
<dbReference type="SUPFAM" id="SSF103481">
    <property type="entry name" value="Multidrug resistance efflux transporter EmrE"/>
    <property type="match status" value="2"/>
</dbReference>
<dbReference type="InterPro" id="IPR037185">
    <property type="entry name" value="EmrE-like"/>
</dbReference>
<feature type="transmembrane region" description="Helical" evidence="6">
    <location>
        <begin position="269"/>
        <end position="287"/>
    </location>
</feature>
<dbReference type="InterPro" id="IPR051258">
    <property type="entry name" value="Diverse_Substrate_Transporter"/>
</dbReference>
<dbReference type="EMBL" id="LS974202">
    <property type="protein sequence ID" value="SSC13614.1"/>
    <property type="molecule type" value="Genomic_DNA"/>
</dbReference>
<keyword evidence="2" id="KW-1003">Cell membrane</keyword>
<dbReference type="RefSeq" id="WP_169699744.1">
    <property type="nucleotide sequence ID" value="NZ_LS974202.1"/>
</dbReference>
<evidence type="ECO:0000256" key="1">
    <source>
        <dbReference type="ARBA" id="ARBA00004651"/>
    </source>
</evidence>
<evidence type="ECO:0000256" key="4">
    <source>
        <dbReference type="ARBA" id="ARBA00022989"/>
    </source>
</evidence>
<feature type="domain" description="EamA" evidence="7">
    <location>
        <begin position="9"/>
        <end position="139"/>
    </location>
</feature>
<feature type="transmembrane region" description="Helical" evidence="6">
    <location>
        <begin position="39"/>
        <end position="57"/>
    </location>
</feature>
<evidence type="ECO:0000256" key="2">
    <source>
        <dbReference type="ARBA" id="ARBA00022475"/>
    </source>
</evidence>
<feature type="transmembrane region" description="Helical" evidence="6">
    <location>
        <begin position="150"/>
        <end position="170"/>
    </location>
</feature>
<feature type="transmembrane region" description="Helical" evidence="6">
    <location>
        <begin position="69"/>
        <end position="85"/>
    </location>
</feature>
<organism evidence="8 9">
    <name type="scientific">Mesotoga infera</name>
    <dbReference type="NCBI Taxonomy" id="1236046"/>
    <lineage>
        <taxon>Bacteria</taxon>
        <taxon>Thermotogati</taxon>
        <taxon>Thermotogota</taxon>
        <taxon>Thermotogae</taxon>
        <taxon>Kosmotogales</taxon>
        <taxon>Kosmotogaceae</taxon>
        <taxon>Mesotoga</taxon>
    </lineage>
</organism>
<evidence type="ECO:0000313" key="8">
    <source>
        <dbReference type="EMBL" id="SSC13614.1"/>
    </source>
</evidence>
<evidence type="ECO:0000313" key="9">
    <source>
        <dbReference type="Proteomes" id="UP000250796"/>
    </source>
</evidence>
<dbReference type="PANTHER" id="PTHR42920">
    <property type="entry name" value="OS03G0707200 PROTEIN-RELATED"/>
    <property type="match status" value="1"/>
</dbReference>
<dbReference type="AlphaFoldDB" id="A0A7Z7PP24"/>
<dbReference type="KEGG" id="minf:MESINF_2174"/>
<proteinExistence type="predicted"/>
<feature type="domain" description="EamA" evidence="7">
    <location>
        <begin position="152"/>
        <end position="286"/>
    </location>
</feature>
<dbReference type="PANTHER" id="PTHR42920:SF11">
    <property type="entry name" value="INNER MEMBRANE PROTEIN YTFF"/>
    <property type="match status" value="1"/>
</dbReference>
<evidence type="ECO:0000256" key="5">
    <source>
        <dbReference type="ARBA" id="ARBA00023136"/>
    </source>
</evidence>
<dbReference type="GO" id="GO:0005886">
    <property type="term" value="C:plasma membrane"/>
    <property type="evidence" value="ECO:0007669"/>
    <property type="project" value="UniProtKB-SubCell"/>
</dbReference>
<keyword evidence="3 6" id="KW-0812">Transmembrane</keyword>
<reference evidence="8 9" key="1">
    <citation type="submission" date="2017-01" db="EMBL/GenBank/DDBJ databases">
        <authorList>
            <person name="Erauso G."/>
        </authorList>
    </citation>
    <scope>NUCLEOTIDE SEQUENCE [LARGE SCALE GENOMIC DNA]</scope>
    <source>
        <strain evidence="8">MESINF1</strain>
    </source>
</reference>
<dbReference type="Pfam" id="PF00892">
    <property type="entry name" value="EamA"/>
    <property type="match status" value="2"/>
</dbReference>
<dbReference type="Proteomes" id="UP000250796">
    <property type="component" value="Chromosome MESINF"/>
</dbReference>
<name>A0A7Z7PP24_9BACT</name>
<feature type="transmembrane region" description="Helical" evidence="6">
    <location>
        <begin position="182"/>
        <end position="203"/>
    </location>
</feature>
<feature type="transmembrane region" description="Helical" evidence="6">
    <location>
        <begin position="97"/>
        <end position="116"/>
    </location>
</feature>
<evidence type="ECO:0000256" key="6">
    <source>
        <dbReference type="SAM" id="Phobius"/>
    </source>
</evidence>
<gene>
    <name evidence="8" type="ORF">MESINF_2174</name>
</gene>
<comment type="subcellular location">
    <subcellularLocation>
        <location evidence="1">Cell membrane</location>
        <topology evidence="1">Multi-pass membrane protein</topology>
    </subcellularLocation>
</comment>
<keyword evidence="5 6" id="KW-0472">Membrane</keyword>